<dbReference type="AlphaFoldDB" id="F9X680"/>
<dbReference type="OMA" id="RVVMFND"/>
<name>F9X680_ZYMTI</name>
<dbReference type="Proteomes" id="UP000008062">
    <property type="component" value="Chromosome 3"/>
</dbReference>
<reference evidence="1 2" key="1">
    <citation type="journal article" date="2011" name="PLoS Genet.">
        <title>Finished genome of the fungal wheat pathogen Mycosphaerella graminicola reveals dispensome structure, chromosome plasticity, and stealth pathogenesis.</title>
        <authorList>
            <person name="Goodwin S.B."/>
            <person name="Ben M'barek S."/>
            <person name="Dhillon B."/>
            <person name="Wittenberg A.H.J."/>
            <person name="Crane C.F."/>
            <person name="Hane J.K."/>
            <person name="Foster A.J."/>
            <person name="Van der Lee T.A.J."/>
            <person name="Grimwood J."/>
            <person name="Aerts A."/>
            <person name="Antoniw J."/>
            <person name="Bailey A."/>
            <person name="Bluhm B."/>
            <person name="Bowler J."/>
            <person name="Bristow J."/>
            <person name="van der Burgt A."/>
            <person name="Canto-Canche B."/>
            <person name="Churchill A.C.L."/>
            <person name="Conde-Ferraez L."/>
            <person name="Cools H.J."/>
            <person name="Coutinho P.M."/>
            <person name="Csukai M."/>
            <person name="Dehal P."/>
            <person name="De Wit P."/>
            <person name="Donzelli B."/>
            <person name="van de Geest H.C."/>
            <person name="van Ham R.C.H.J."/>
            <person name="Hammond-Kosack K.E."/>
            <person name="Henrissat B."/>
            <person name="Kilian A."/>
            <person name="Kobayashi A.K."/>
            <person name="Koopmann E."/>
            <person name="Kourmpetis Y."/>
            <person name="Kuzniar A."/>
            <person name="Lindquist E."/>
            <person name="Lombard V."/>
            <person name="Maliepaard C."/>
            <person name="Martins N."/>
            <person name="Mehrabi R."/>
            <person name="Nap J.P.H."/>
            <person name="Ponomarenko A."/>
            <person name="Rudd J.J."/>
            <person name="Salamov A."/>
            <person name="Schmutz J."/>
            <person name="Schouten H.J."/>
            <person name="Shapiro H."/>
            <person name="Stergiopoulos I."/>
            <person name="Torriani S.F.F."/>
            <person name="Tu H."/>
            <person name="de Vries R.P."/>
            <person name="Waalwijk C."/>
            <person name="Ware S.B."/>
            <person name="Wiebenga A."/>
            <person name="Zwiers L.-H."/>
            <person name="Oliver R.P."/>
            <person name="Grigoriev I.V."/>
            <person name="Kema G.H.J."/>
        </authorList>
    </citation>
    <scope>NUCLEOTIDE SEQUENCE [LARGE SCALE GENOMIC DNA]</scope>
    <source>
        <strain evidence="2">CBS 115943 / IPO323</strain>
    </source>
</reference>
<accession>F9X680</accession>
<dbReference type="GeneID" id="13395694"/>
<dbReference type="RefSeq" id="XP_003854507.1">
    <property type="nucleotide sequence ID" value="XM_003854459.1"/>
</dbReference>
<organism evidence="1 2">
    <name type="scientific">Zymoseptoria tritici (strain CBS 115943 / IPO323)</name>
    <name type="common">Speckled leaf blotch fungus</name>
    <name type="synonym">Septoria tritici</name>
    <dbReference type="NCBI Taxonomy" id="336722"/>
    <lineage>
        <taxon>Eukaryota</taxon>
        <taxon>Fungi</taxon>
        <taxon>Dikarya</taxon>
        <taxon>Ascomycota</taxon>
        <taxon>Pezizomycotina</taxon>
        <taxon>Dothideomycetes</taxon>
        <taxon>Dothideomycetidae</taxon>
        <taxon>Mycosphaerellales</taxon>
        <taxon>Mycosphaerellaceae</taxon>
        <taxon>Zymoseptoria</taxon>
    </lineage>
</organism>
<evidence type="ECO:0000313" key="2">
    <source>
        <dbReference type="Proteomes" id="UP000008062"/>
    </source>
</evidence>
<gene>
    <name evidence="1" type="ORF">MYCGRDRAFT_103657</name>
</gene>
<dbReference type="eggNOG" id="ENOG502RV5E">
    <property type="taxonomic scope" value="Eukaryota"/>
</dbReference>
<evidence type="ECO:0000313" key="1">
    <source>
        <dbReference type="EMBL" id="EGP89483.1"/>
    </source>
</evidence>
<dbReference type="HOGENOM" id="CLU_2764712_0_0_1"/>
<keyword evidence="2" id="KW-1185">Reference proteome</keyword>
<dbReference type="EMBL" id="CM001198">
    <property type="protein sequence ID" value="EGP89483.1"/>
    <property type="molecule type" value="Genomic_DNA"/>
</dbReference>
<dbReference type="InParanoid" id="F9X680"/>
<dbReference type="KEGG" id="ztr:MYCGRDRAFT_103657"/>
<dbReference type="OrthoDB" id="1922977at2759"/>
<protein>
    <submittedName>
        <fullName evidence="1">Uncharacterized protein</fullName>
    </submittedName>
</protein>
<proteinExistence type="predicted"/>
<sequence>MDLSDNDLLRILGTERMPASDPESQQRWRTGLHALIKELRITHKTQDVDVIAQRIADFRREFIGDPTKTLLLKDT</sequence>